<feature type="region of interest" description="Disordered" evidence="1">
    <location>
        <begin position="107"/>
        <end position="131"/>
    </location>
</feature>
<protein>
    <submittedName>
        <fullName evidence="3">Putative membrane protein</fullName>
    </submittedName>
</protein>
<dbReference type="Proteomes" id="UP000199013">
    <property type="component" value="Unassembled WGS sequence"/>
</dbReference>
<feature type="transmembrane region" description="Helical" evidence="2">
    <location>
        <begin position="85"/>
        <end position="105"/>
    </location>
</feature>
<reference evidence="4" key="1">
    <citation type="submission" date="2016-02" db="EMBL/GenBank/DDBJ databases">
        <authorList>
            <person name="Wibberg D."/>
        </authorList>
    </citation>
    <scope>NUCLEOTIDE SEQUENCE [LARGE SCALE GENOMIC DNA]</scope>
</reference>
<name>A0A1C3P5V3_9ACTN</name>
<keyword evidence="2" id="KW-0472">Membrane</keyword>
<feature type="transmembrane region" description="Helical" evidence="2">
    <location>
        <begin position="54"/>
        <end position="79"/>
    </location>
</feature>
<sequence length="131" mass="14281">MTSALRRHTRKLPAGSFAIRLAPVTVRLPAGPVECPETALFQEQREIVPERPDWFVIDVPLPLLAGLGSGILLLVVLALAESLDLLAFAAVLGYLVIYGFSFVLLRPPSEREPGPDPVKARRGSVDNREQS</sequence>
<organism evidence="3 4">
    <name type="scientific">Candidatus Protofrankia californiensis</name>
    <dbReference type="NCBI Taxonomy" id="1839754"/>
    <lineage>
        <taxon>Bacteria</taxon>
        <taxon>Bacillati</taxon>
        <taxon>Actinomycetota</taxon>
        <taxon>Actinomycetes</taxon>
        <taxon>Frankiales</taxon>
        <taxon>Frankiaceae</taxon>
        <taxon>Protofrankia</taxon>
    </lineage>
</organism>
<gene>
    <name evidence="3" type="ORF">FDG2_4454</name>
</gene>
<keyword evidence="4" id="KW-1185">Reference proteome</keyword>
<evidence type="ECO:0000313" key="3">
    <source>
        <dbReference type="EMBL" id="SBW25199.1"/>
    </source>
</evidence>
<proteinExistence type="predicted"/>
<keyword evidence="2" id="KW-0812">Transmembrane</keyword>
<evidence type="ECO:0000256" key="1">
    <source>
        <dbReference type="SAM" id="MobiDB-lite"/>
    </source>
</evidence>
<evidence type="ECO:0000313" key="4">
    <source>
        <dbReference type="Proteomes" id="UP000199013"/>
    </source>
</evidence>
<keyword evidence="2" id="KW-1133">Transmembrane helix</keyword>
<evidence type="ECO:0000256" key="2">
    <source>
        <dbReference type="SAM" id="Phobius"/>
    </source>
</evidence>
<accession>A0A1C3P5V3</accession>
<dbReference type="AlphaFoldDB" id="A0A1C3P5V3"/>
<dbReference type="EMBL" id="FLUV01001868">
    <property type="protein sequence ID" value="SBW25199.1"/>
    <property type="molecule type" value="Genomic_DNA"/>
</dbReference>